<evidence type="ECO:0000313" key="3">
    <source>
        <dbReference type="EMBL" id="KFD56991.1"/>
    </source>
</evidence>
<dbReference type="Proteomes" id="UP000030764">
    <property type="component" value="Unassembled WGS sequence"/>
</dbReference>
<evidence type="ECO:0000259" key="2">
    <source>
        <dbReference type="Pfam" id="PF17906"/>
    </source>
</evidence>
<feature type="chain" id="PRO_5001795310" description="Mos1 transposase HTH domain-containing protein" evidence="1">
    <location>
        <begin position="23"/>
        <end position="98"/>
    </location>
</feature>
<name>A0A085MIE5_9BILA</name>
<dbReference type="Gene3D" id="1.10.10.1450">
    <property type="match status" value="1"/>
</dbReference>
<dbReference type="Pfam" id="PF17906">
    <property type="entry name" value="HTH_48"/>
    <property type="match status" value="1"/>
</dbReference>
<evidence type="ECO:0000256" key="1">
    <source>
        <dbReference type="SAM" id="SignalP"/>
    </source>
</evidence>
<organism evidence="3 4">
    <name type="scientific">Trichuris suis</name>
    <name type="common">pig whipworm</name>
    <dbReference type="NCBI Taxonomy" id="68888"/>
    <lineage>
        <taxon>Eukaryota</taxon>
        <taxon>Metazoa</taxon>
        <taxon>Ecdysozoa</taxon>
        <taxon>Nematoda</taxon>
        <taxon>Enoplea</taxon>
        <taxon>Dorylaimia</taxon>
        <taxon>Trichinellida</taxon>
        <taxon>Trichuridae</taxon>
        <taxon>Trichuris</taxon>
    </lineage>
</organism>
<keyword evidence="4" id="KW-1185">Reference proteome</keyword>
<keyword evidence="1" id="KW-0732">Signal</keyword>
<dbReference type="AlphaFoldDB" id="A0A085MIE5"/>
<proteinExistence type="predicted"/>
<feature type="domain" description="Mos1 transposase HTH" evidence="2">
    <location>
        <begin position="24"/>
        <end position="67"/>
    </location>
</feature>
<dbReference type="InterPro" id="IPR041426">
    <property type="entry name" value="Mos1_HTH"/>
</dbReference>
<evidence type="ECO:0000313" key="4">
    <source>
        <dbReference type="Proteomes" id="UP000030764"/>
    </source>
</evidence>
<sequence length="98" mass="11254">MLGRYLILIFLMASRNFEPVQGLLRYCVTFSFHSGVGATEVHRHICSVYGEDILTLRTVERWFAKFCNREFDMLDKRQSGHSSCLVVHSLLAELGKNS</sequence>
<reference evidence="3 4" key="1">
    <citation type="journal article" date="2014" name="Nat. Genet.">
        <title>Genome and transcriptome of the porcine whipworm Trichuris suis.</title>
        <authorList>
            <person name="Jex A.R."/>
            <person name="Nejsum P."/>
            <person name="Schwarz E.M."/>
            <person name="Hu L."/>
            <person name="Young N.D."/>
            <person name="Hall R.S."/>
            <person name="Korhonen P.K."/>
            <person name="Liao S."/>
            <person name="Thamsborg S."/>
            <person name="Xia J."/>
            <person name="Xu P."/>
            <person name="Wang S."/>
            <person name="Scheerlinck J.P."/>
            <person name="Hofmann A."/>
            <person name="Sternberg P.W."/>
            <person name="Wang J."/>
            <person name="Gasser R.B."/>
        </authorList>
    </citation>
    <scope>NUCLEOTIDE SEQUENCE [LARGE SCALE GENOMIC DNA]</scope>
    <source>
        <strain evidence="3">DCEP-RM93M</strain>
    </source>
</reference>
<protein>
    <recommendedName>
        <fullName evidence="2">Mos1 transposase HTH domain-containing protein</fullName>
    </recommendedName>
</protein>
<feature type="signal peptide" evidence="1">
    <location>
        <begin position="1"/>
        <end position="22"/>
    </location>
</feature>
<dbReference type="EMBL" id="KL363191">
    <property type="protein sequence ID" value="KFD56991.1"/>
    <property type="molecule type" value="Genomic_DNA"/>
</dbReference>
<gene>
    <name evidence="3" type="ORF">M513_02248</name>
</gene>
<accession>A0A085MIE5</accession>